<reference evidence="2" key="1">
    <citation type="submission" date="2014-09" db="EMBL/GenBank/DDBJ databases">
        <authorList>
            <person name="Magalhaes I.L.F."/>
            <person name="Oliveira U."/>
            <person name="Santos F.R."/>
            <person name="Vidigal T.H.D.A."/>
            <person name="Brescovit A.D."/>
            <person name="Santos A.J."/>
        </authorList>
    </citation>
    <scope>NUCLEOTIDE SEQUENCE</scope>
    <source>
        <tissue evidence="2">Shoot tissue taken approximately 20 cm above the soil surface</tissue>
    </source>
</reference>
<keyword evidence="1" id="KW-0472">Membrane</keyword>
<dbReference type="EMBL" id="GBRH01215372">
    <property type="protein sequence ID" value="JAD82523.1"/>
    <property type="molecule type" value="Transcribed_RNA"/>
</dbReference>
<feature type="transmembrane region" description="Helical" evidence="1">
    <location>
        <begin position="36"/>
        <end position="62"/>
    </location>
</feature>
<name>A0A0A9D753_ARUDO</name>
<keyword evidence="1" id="KW-1133">Transmembrane helix</keyword>
<organism evidence="2">
    <name type="scientific">Arundo donax</name>
    <name type="common">Giant reed</name>
    <name type="synonym">Donax arundinaceus</name>
    <dbReference type="NCBI Taxonomy" id="35708"/>
    <lineage>
        <taxon>Eukaryota</taxon>
        <taxon>Viridiplantae</taxon>
        <taxon>Streptophyta</taxon>
        <taxon>Embryophyta</taxon>
        <taxon>Tracheophyta</taxon>
        <taxon>Spermatophyta</taxon>
        <taxon>Magnoliopsida</taxon>
        <taxon>Liliopsida</taxon>
        <taxon>Poales</taxon>
        <taxon>Poaceae</taxon>
        <taxon>PACMAD clade</taxon>
        <taxon>Arundinoideae</taxon>
        <taxon>Arundineae</taxon>
        <taxon>Arundo</taxon>
    </lineage>
</organism>
<feature type="transmembrane region" description="Helical" evidence="1">
    <location>
        <begin position="6"/>
        <end position="24"/>
    </location>
</feature>
<proteinExistence type="predicted"/>
<keyword evidence="1" id="KW-0812">Transmembrane</keyword>
<evidence type="ECO:0000313" key="2">
    <source>
        <dbReference type="EMBL" id="JAD82523.1"/>
    </source>
</evidence>
<reference evidence="2" key="2">
    <citation type="journal article" date="2015" name="Data Brief">
        <title>Shoot transcriptome of the giant reed, Arundo donax.</title>
        <authorList>
            <person name="Barrero R.A."/>
            <person name="Guerrero F.D."/>
            <person name="Moolhuijzen P."/>
            <person name="Goolsby J.A."/>
            <person name="Tidwell J."/>
            <person name="Bellgard S.E."/>
            <person name="Bellgard M.I."/>
        </authorList>
    </citation>
    <scope>NUCLEOTIDE SEQUENCE</scope>
    <source>
        <tissue evidence="2">Shoot tissue taken approximately 20 cm above the soil surface</tissue>
    </source>
</reference>
<accession>A0A0A9D753</accession>
<dbReference type="AlphaFoldDB" id="A0A0A9D753"/>
<protein>
    <submittedName>
        <fullName evidence="2">Uncharacterized protein</fullName>
    </submittedName>
</protein>
<evidence type="ECO:0000256" key="1">
    <source>
        <dbReference type="SAM" id="Phobius"/>
    </source>
</evidence>
<sequence>MNVISWMCYALVIFVTVSSCILLTKSQKMEMRLLGTILMLILLIRIYVVQCRILRIIIVLYIEIIPWP</sequence>